<dbReference type="Proteomes" id="UP000288216">
    <property type="component" value="Unassembled WGS sequence"/>
</dbReference>
<keyword evidence="2" id="KW-1185">Reference proteome</keyword>
<protein>
    <submittedName>
        <fullName evidence="1">Uncharacterized protein</fullName>
    </submittedName>
</protein>
<comment type="caution">
    <text evidence="1">The sequence shown here is derived from an EMBL/GenBank/DDBJ whole genome shotgun (WGS) entry which is preliminary data.</text>
</comment>
<dbReference type="STRING" id="75743.A0A401Q2Z6"/>
<reference evidence="1 2" key="1">
    <citation type="journal article" date="2018" name="Nat. Ecol. Evol.">
        <title>Shark genomes provide insights into elasmobranch evolution and the origin of vertebrates.</title>
        <authorList>
            <person name="Hara Y"/>
            <person name="Yamaguchi K"/>
            <person name="Onimaru K"/>
            <person name="Kadota M"/>
            <person name="Koyanagi M"/>
            <person name="Keeley SD"/>
            <person name="Tatsumi K"/>
            <person name="Tanaka K"/>
            <person name="Motone F"/>
            <person name="Kageyama Y"/>
            <person name="Nozu R"/>
            <person name="Adachi N"/>
            <person name="Nishimura O"/>
            <person name="Nakagawa R"/>
            <person name="Tanegashima C"/>
            <person name="Kiyatake I"/>
            <person name="Matsumoto R"/>
            <person name="Murakumo K"/>
            <person name="Nishida K"/>
            <person name="Terakita A"/>
            <person name="Kuratani S"/>
            <person name="Sato K"/>
            <person name="Hyodo S Kuraku.S."/>
        </authorList>
    </citation>
    <scope>NUCLEOTIDE SEQUENCE [LARGE SCALE GENOMIC DNA]</scope>
</reference>
<name>A0A401Q2Z6_SCYTO</name>
<dbReference type="OrthoDB" id="410592at2759"/>
<sequence length="71" mass="7952">MTMKQEGYMLPGNMSAQTSLLDSAIDPQFSEGMTVMTQRMEGGTSITQQVTRTMMTSGTITKQMERKFYEA</sequence>
<evidence type="ECO:0000313" key="2">
    <source>
        <dbReference type="Proteomes" id="UP000288216"/>
    </source>
</evidence>
<gene>
    <name evidence="1" type="ORF">scyTo_0019615</name>
</gene>
<accession>A0A401Q2Z6</accession>
<dbReference type="EMBL" id="BFAA01014762">
    <property type="protein sequence ID" value="GCB79807.1"/>
    <property type="molecule type" value="Genomic_DNA"/>
</dbReference>
<evidence type="ECO:0000313" key="1">
    <source>
        <dbReference type="EMBL" id="GCB79807.1"/>
    </source>
</evidence>
<dbReference type="AlphaFoldDB" id="A0A401Q2Z6"/>
<proteinExistence type="predicted"/>
<organism evidence="1 2">
    <name type="scientific">Scyliorhinus torazame</name>
    <name type="common">Cloudy catshark</name>
    <name type="synonym">Catulus torazame</name>
    <dbReference type="NCBI Taxonomy" id="75743"/>
    <lineage>
        <taxon>Eukaryota</taxon>
        <taxon>Metazoa</taxon>
        <taxon>Chordata</taxon>
        <taxon>Craniata</taxon>
        <taxon>Vertebrata</taxon>
        <taxon>Chondrichthyes</taxon>
        <taxon>Elasmobranchii</taxon>
        <taxon>Galeomorphii</taxon>
        <taxon>Galeoidea</taxon>
        <taxon>Carcharhiniformes</taxon>
        <taxon>Scyliorhinidae</taxon>
        <taxon>Scyliorhinus</taxon>
    </lineage>
</organism>